<comment type="caution">
    <text evidence="1">The sequence shown here is derived from an EMBL/GenBank/DDBJ whole genome shotgun (WGS) entry which is preliminary data.</text>
</comment>
<dbReference type="OrthoDB" id="431712at2759"/>
<dbReference type="Proteomes" id="UP000601435">
    <property type="component" value="Unassembled WGS sequence"/>
</dbReference>
<evidence type="ECO:0000313" key="2">
    <source>
        <dbReference type="Proteomes" id="UP000601435"/>
    </source>
</evidence>
<evidence type="ECO:0000313" key="1">
    <source>
        <dbReference type="EMBL" id="CAE7700242.1"/>
    </source>
</evidence>
<name>A0A812WRT4_9DINO</name>
<proteinExistence type="predicted"/>
<reference evidence="1" key="1">
    <citation type="submission" date="2021-02" db="EMBL/GenBank/DDBJ databases">
        <authorList>
            <person name="Dougan E. K."/>
            <person name="Rhodes N."/>
            <person name="Thang M."/>
            <person name="Chan C."/>
        </authorList>
    </citation>
    <scope>NUCLEOTIDE SEQUENCE</scope>
</reference>
<feature type="non-terminal residue" evidence="1">
    <location>
        <position position="194"/>
    </location>
</feature>
<accession>A0A812WRT4</accession>
<gene>
    <name evidence="1" type="ORF">SNEC2469_LOCUS20174</name>
</gene>
<organism evidence="1 2">
    <name type="scientific">Symbiodinium necroappetens</name>
    <dbReference type="NCBI Taxonomy" id="1628268"/>
    <lineage>
        <taxon>Eukaryota</taxon>
        <taxon>Sar</taxon>
        <taxon>Alveolata</taxon>
        <taxon>Dinophyceae</taxon>
        <taxon>Suessiales</taxon>
        <taxon>Symbiodiniaceae</taxon>
        <taxon>Symbiodinium</taxon>
    </lineage>
</organism>
<sequence>VQHVEVKQCGKDEVPEPSGSCVASTKPELMTFYQYSAQKKQNVDDRVWENVNFANIGGVMFYLHNEVVDKAGEMGNAEGDRTPKFNIDRILRFKVTMKNPEALWKKYRSQFGQFIQFDYGQATFGMPNHVEKCNEIWETVGYEVGCQPNPTGISGYDGGYWTSWPGRCPSMPFSDKAPQGGYAKTAECMERQPG</sequence>
<protein>
    <submittedName>
        <fullName evidence="1">Uncharacterized protein</fullName>
    </submittedName>
</protein>
<dbReference type="AlphaFoldDB" id="A0A812WRT4"/>
<feature type="non-terminal residue" evidence="1">
    <location>
        <position position="1"/>
    </location>
</feature>
<keyword evidence="2" id="KW-1185">Reference proteome</keyword>
<dbReference type="EMBL" id="CAJNJA010034939">
    <property type="protein sequence ID" value="CAE7700242.1"/>
    <property type="molecule type" value="Genomic_DNA"/>
</dbReference>